<evidence type="ECO:0000256" key="5">
    <source>
        <dbReference type="PROSITE-ProRule" id="PRU01240"/>
    </source>
</evidence>
<keyword evidence="9" id="KW-1185">Reference proteome</keyword>
<proteinExistence type="inferred from homology"/>
<name>A0A7W9E7H4_9CAUL</name>
<dbReference type="Pfam" id="PF00082">
    <property type="entry name" value="Peptidase_S8"/>
    <property type="match status" value="1"/>
</dbReference>
<dbReference type="CDD" id="cd05561">
    <property type="entry name" value="Peptidases_S8_4"/>
    <property type="match status" value="1"/>
</dbReference>
<keyword evidence="4 5" id="KW-0720">Serine protease</keyword>
<sequence length="436" mass="44873">MEDLKMGEQFWRVLAALLTVVLMALSPPAMAQIPGLSRSIPSLPPLGGDGMPPLADTDRYVRGIVDEALQAPRRLTRLARRSDRRLDVDPNGWPVVAREIVVIDLGTRARATILAAGYVIVREERLEALGITSTVLAPPRRMSLDEAMEMLEQMNVEASISYNHIHAPAGAIAGSPYGGLAPAGVMPVRPRLGLIDSGVDPSHPALAGSPIAQRGFAGPPRMGAHGLAVASLMVGQSGSFRGGAPGEALLVADIYGGQSTGGASTTLARALDWLVSEGVPVVNISLVGPRNALVERAIARAQALGVTIVAAVGNDGPAAAPLYPASYPAVIGVTAVTGRNSVLPEAARGPQVDFSAPGADMAAAAQAGGWTTVRGTSFAAPIVAGMLTRTTRATLARDALDLGLPGPDPVYGVGLVGSASRTEPRSVGARGRLRLQ</sequence>
<comment type="similarity">
    <text evidence="1 5">Belongs to the peptidase S8 family.</text>
</comment>
<dbReference type="PROSITE" id="PS51892">
    <property type="entry name" value="SUBTILASE"/>
    <property type="match status" value="1"/>
</dbReference>
<accession>A0A7W9E7H4</accession>
<feature type="active site" description="Charge relay system" evidence="5">
    <location>
        <position position="225"/>
    </location>
</feature>
<dbReference type="PANTHER" id="PTHR43806:SF11">
    <property type="entry name" value="CEREVISIN-RELATED"/>
    <property type="match status" value="1"/>
</dbReference>
<reference evidence="8 9" key="1">
    <citation type="submission" date="2020-08" db="EMBL/GenBank/DDBJ databases">
        <title>Genomic Encyclopedia of Type Strains, Phase IV (KMG-IV): sequencing the most valuable type-strain genomes for metagenomic binning, comparative biology and taxonomic classification.</title>
        <authorList>
            <person name="Goeker M."/>
        </authorList>
    </citation>
    <scope>NUCLEOTIDE SEQUENCE [LARGE SCALE GENOMIC DNA]</scope>
    <source>
        <strain evidence="8 9">DSM 24448</strain>
    </source>
</reference>
<feature type="domain" description="Peptidase S8/S53" evidence="7">
    <location>
        <begin position="192"/>
        <end position="391"/>
    </location>
</feature>
<dbReference type="EMBL" id="JACIJB010000001">
    <property type="protein sequence ID" value="MBB5659949.1"/>
    <property type="molecule type" value="Genomic_DNA"/>
</dbReference>
<dbReference type="Gene3D" id="3.40.50.200">
    <property type="entry name" value="Peptidase S8/S53 domain"/>
    <property type="match status" value="1"/>
</dbReference>
<evidence type="ECO:0000256" key="6">
    <source>
        <dbReference type="SAM" id="MobiDB-lite"/>
    </source>
</evidence>
<dbReference type="InterPro" id="IPR050131">
    <property type="entry name" value="Peptidase_S8_subtilisin-like"/>
</dbReference>
<comment type="caution">
    <text evidence="8">The sequence shown here is derived from an EMBL/GenBank/DDBJ whole genome shotgun (WGS) entry which is preliminary data.</text>
</comment>
<protein>
    <recommendedName>
        <fullName evidence="7">Peptidase S8/S53 domain-containing protein</fullName>
    </recommendedName>
</protein>
<dbReference type="InterPro" id="IPR036852">
    <property type="entry name" value="Peptidase_S8/S53_dom_sf"/>
</dbReference>
<feature type="active site" description="Charge relay system" evidence="5">
    <location>
        <position position="196"/>
    </location>
</feature>
<evidence type="ECO:0000256" key="3">
    <source>
        <dbReference type="ARBA" id="ARBA00022801"/>
    </source>
</evidence>
<evidence type="ECO:0000259" key="7">
    <source>
        <dbReference type="Pfam" id="PF00082"/>
    </source>
</evidence>
<dbReference type="RefSeq" id="WP_241153166.1">
    <property type="nucleotide sequence ID" value="NZ_JACIJB010000001.1"/>
</dbReference>
<evidence type="ECO:0000313" key="9">
    <source>
        <dbReference type="Proteomes" id="UP000548978"/>
    </source>
</evidence>
<dbReference type="SUPFAM" id="SSF52743">
    <property type="entry name" value="Subtilisin-like"/>
    <property type="match status" value="1"/>
</dbReference>
<keyword evidence="2 5" id="KW-0645">Protease</keyword>
<dbReference type="PROSITE" id="PS00138">
    <property type="entry name" value="SUBTILASE_SER"/>
    <property type="match status" value="1"/>
</dbReference>
<dbReference type="Proteomes" id="UP000548978">
    <property type="component" value="Unassembled WGS sequence"/>
</dbReference>
<evidence type="ECO:0000313" key="8">
    <source>
        <dbReference type="EMBL" id="MBB5659949.1"/>
    </source>
</evidence>
<keyword evidence="3 5" id="KW-0378">Hydrolase</keyword>
<feature type="active site" description="Charge relay system" evidence="5">
    <location>
        <position position="377"/>
    </location>
</feature>
<dbReference type="GO" id="GO:0006508">
    <property type="term" value="P:proteolysis"/>
    <property type="evidence" value="ECO:0007669"/>
    <property type="project" value="UniProtKB-KW"/>
</dbReference>
<evidence type="ECO:0000256" key="2">
    <source>
        <dbReference type="ARBA" id="ARBA00022670"/>
    </source>
</evidence>
<feature type="region of interest" description="Disordered" evidence="6">
    <location>
        <begin position="415"/>
        <end position="436"/>
    </location>
</feature>
<gene>
    <name evidence="8" type="ORF">FHS65_000667</name>
</gene>
<evidence type="ECO:0000256" key="1">
    <source>
        <dbReference type="ARBA" id="ARBA00011073"/>
    </source>
</evidence>
<dbReference type="InterPro" id="IPR023828">
    <property type="entry name" value="Peptidase_S8_Ser-AS"/>
</dbReference>
<dbReference type="GO" id="GO:0004252">
    <property type="term" value="F:serine-type endopeptidase activity"/>
    <property type="evidence" value="ECO:0007669"/>
    <property type="project" value="UniProtKB-UniRule"/>
</dbReference>
<organism evidence="8 9">
    <name type="scientific">Brevundimonas halotolerans</name>
    <dbReference type="NCBI Taxonomy" id="69670"/>
    <lineage>
        <taxon>Bacteria</taxon>
        <taxon>Pseudomonadati</taxon>
        <taxon>Pseudomonadota</taxon>
        <taxon>Alphaproteobacteria</taxon>
        <taxon>Caulobacterales</taxon>
        <taxon>Caulobacteraceae</taxon>
        <taxon>Brevundimonas</taxon>
    </lineage>
</organism>
<dbReference type="InterPro" id="IPR000209">
    <property type="entry name" value="Peptidase_S8/S53_dom"/>
</dbReference>
<dbReference type="AlphaFoldDB" id="A0A7W9E7H4"/>
<evidence type="ECO:0000256" key="4">
    <source>
        <dbReference type="ARBA" id="ARBA00022825"/>
    </source>
</evidence>
<dbReference type="PANTHER" id="PTHR43806">
    <property type="entry name" value="PEPTIDASE S8"/>
    <property type="match status" value="1"/>
</dbReference>